<name>A0A9X6ZNS2_BACTU</name>
<evidence type="ECO:0000313" key="1">
    <source>
        <dbReference type="EMBL" id="PFJ24623.1"/>
    </source>
</evidence>
<accession>A0A9X6ZNS2</accession>
<comment type="caution">
    <text evidence="1">The sequence shown here is derived from an EMBL/GenBank/DDBJ whole genome shotgun (WGS) entry which is preliminary data.</text>
</comment>
<organism evidence="1 2">
    <name type="scientific">Bacillus thuringiensis</name>
    <dbReference type="NCBI Taxonomy" id="1428"/>
    <lineage>
        <taxon>Bacteria</taxon>
        <taxon>Bacillati</taxon>
        <taxon>Bacillota</taxon>
        <taxon>Bacilli</taxon>
        <taxon>Bacillales</taxon>
        <taxon>Bacillaceae</taxon>
        <taxon>Bacillus</taxon>
        <taxon>Bacillus cereus group</taxon>
    </lineage>
</organism>
<dbReference type="EMBL" id="NUVX01000130">
    <property type="protein sequence ID" value="PFJ24623.1"/>
    <property type="molecule type" value="Genomic_DNA"/>
</dbReference>
<dbReference type="AlphaFoldDB" id="A0A9X6ZNS2"/>
<reference evidence="1 2" key="1">
    <citation type="submission" date="2017-09" db="EMBL/GenBank/DDBJ databases">
        <title>Large-scale bioinformatics analysis of Bacillus genomes uncovers conserved roles of natural products in bacterial physiology.</title>
        <authorList>
            <consortium name="Agbiome Team Llc"/>
            <person name="Bleich R.M."/>
            <person name="Grubbs K.J."/>
            <person name="Santa Maria K.C."/>
            <person name="Allen S.E."/>
            <person name="Farag S."/>
            <person name="Shank E.A."/>
            <person name="Bowers A."/>
        </authorList>
    </citation>
    <scope>NUCLEOTIDE SEQUENCE [LARGE SCALE GENOMIC DNA]</scope>
    <source>
        <strain evidence="1 2">AFS085496</strain>
    </source>
</reference>
<evidence type="ECO:0000313" key="2">
    <source>
        <dbReference type="Proteomes" id="UP000224003"/>
    </source>
</evidence>
<protein>
    <submittedName>
        <fullName evidence="1">Uncharacterized protein</fullName>
    </submittedName>
</protein>
<proteinExistence type="predicted"/>
<dbReference type="Proteomes" id="UP000224003">
    <property type="component" value="Unassembled WGS sequence"/>
</dbReference>
<dbReference type="RefSeq" id="WP_098517947.1">
    <property type="nucleotide sequence ID" value="NZ_NUVX01000130.1"/>
</dbReference>
<sequence>MSRKLNLPELKKITENKIITKYGTTKIKGKFINKDEFLISYGDFQVKIHHNGRNVLGTSIINLDFTNIPRDFHIKKVDVQLKETDISIILDCIDIVIDYWMIRATERDKQGVVFVTKYILPNNLQEAIVARLETSINNMFSLKFNKTLQSTRSDVYKRFMHHFDKALEERILGFYIRLRLKNRIERFLDFLPVLEEIKSSRPLLCLNGEYGLHTREWYRLFNSVLQIYCGSQYFWLNCVKESNVVRSNCVEKSKVITDFRISKEVLDIDSSIKIPIWDMNNKTYNLNTFLTFIDNLIEENKLKNLIMNPHWNFSCFVKQLKRKSINQNINFSDPSIIEQSFNKLVDIFGSWEAADSIPFYLTNLDASEILLESYQGEDKYQINIFRYKYQNYDLNFIFIFSSSKTWVDEFEFIVEPSEENSSIFTSYLSDLKRRVFSD</sequence>
<gene>
    <name evidence="1" type="ORF">COJ15_36415</name>
</gene>